<dbReference type="SUPFAM" id="SSF58104">
    <property type="entry name" value="Methyl-accepting chemotaxis protein (MCP) signaling domain"/>
    <property type="match status" value="1"/>
</dbReference>
<feature type="domain" description="Methyl-accepting transducer" evidence="6">
    <location>
        <begin position="394"/>
        <end position="630"/>
    </location>
</feature>
<feature type="domain" description="HAMP" evidence="7">
    <location>
        <begin position="336"/>
        <end position="389"/>
    </location>
</feature>
<evidence type="ECO:0000313" key="9">
    <source>
        <dbReference type="Proteomes" id="UP000006334"/>
    </source>
</evidence>
<evidence type="ECO:0000259" key="6">
    <source>
        <dbReference type="PROSITE" id="PS50111"/>
    </source>
</evidence>
<evidence type="ECO:0000256" key="1">
    <source>
        <dbReference type="ARBA" id="ARBA00004370"/>
    </source>
</evidence>
<dbReference type="PROSITE" id="PS50885">
    <property type="entry name" value="HAMP"/>
    <property type="match status" value="1"/>
</dbReference>
<evidence type="ECO:0000256" key="5">
    <source>
        <dbReference type="SAM" id="Phobius"/>
    </source>
</evidence>
<gene>
    <name evidence="8" type="ORF">GLIP_0987</name>
</gene>
<evidence type="ECO:0000313" key="8">
    <source>
        <dbReference type="EMBL" id="GAC13629.1"/>
    </source>
</evidence>
<dbReference type="Pfam" id="PF00015">
    <property type="entry name" value="MCPsignal"/>
    <property type="match status" value="1"/>
</dbReference>
<keyword evidence="2 4" id="KW-0807">Transducer</keyword>
<dbReference type="PANTHER" id="PTHR32089">
    <property type="entry name" value="METHYL-ACCEPTING CHEMOTAXIS PROTEIN MCPB"/>
    <property type="match status" value="1"/>
</dbReference>
<dbReference type="Gene3D" id="1.10.287.950">
    <property type="entry name" value="Methyl-accepting chemotaxis protein"/>
    <property type="match status" value="1"/>
</dbReference>
<organism evidence="8 9">
    <name type="scientific">Aliiglaciecola lipolytica E3</name>
    <dbReference type="NCBI Taxonomy" id="1127673"/>
    <lineage>
        <taxon>Bacteria</taxon>
        <taxon>Pseudomonadati</taxon>
        <taxon>Pseudomonadota</taxon>
        <taxon>Gammaproteobacteria</taxon>
        <taxon>Alteromonadales</taxon>
        <taxon>Alteromonadaceae</taxon>
        <taxon>Aliiglaciecola</taxon>
    </lineage>
</organism>
<keyword evidence="5" id="KW-0812">Transmembrane</keyword>
<evidence type="ECO:0000256" key="2">
    <source>
        <dbReference type="ARBA" id="ARBA00023224"/>
    </source>
</evidence>
<feature type="transmembrane region" description="Helical" evidence="5">
    <location>
        <begin position="12"/>
        <end position="37"/>
    </location>
</feature>
<feature type="transmembrane region" description="Helical" evidence="5">
    <location>
        <begin position="309"/>
        <end position="332"/>
    </location>
</feature>
<comment type="caution">
    <text evidence="8">The sequence shown here is derived from an EMBL/GenBank/DDBJ whole genome shotgun (WGS) entry which is preliminary data.</text>
</comment>
<dbReference type="GO" id="GO:0006935">
    <property type="term" value="P:chemotaxis"/>
    <property type="evidence" value="ECO:0007669"/>
    <property type="project" value="UniProtKB-ARBA"/>
</dbReference>
<keyword evidence="9" id="KW-1185">Reference proteome</keyword>
<keyword evidence="5" id="KW-0472">Membrane</keyword>
<dbReference type="eggNOG" id="COG0840">
    <property type="taxonomic scope" value="Bacteria"/>
</dbReference>
<protein>
    <recommendedName>
        <fullName evidence="10">Methyl-accepting chemotaxis protein</fullName>
    </recommendedName>
</protein>
<dbReference type="PROSITE" id="PS50111">
    <property type="entry name" value="CHEMOTAXIS_TRANSDUC_2"/>
    <property type="match status" value="1"/>
</dbReference>
<comment type="similarity">
    <text evidence="3">Belongs to the methyl-accepting chemotaxis (MCP) protein family.</text>
</comment>
<dbReference type="STRING" id="1127673.GLIP_0987"/>
<dbReference type="GO" id="GO:0016020">
    <property type="term" value="C:membrane"/>
    <property type="evidence" value="ECO:0007669"/>
    <property type="project" value="UniProtKB-SubCell"/>
</dbReference>
<keyword evidence="5" id="KW-1133">Transmembrane helix</keyword>
<reference evidence="8 9" key="1">
    <citation type="journal article" date="2017" name="Antonie Van Leeuwenhoek">
        <title>Rhizobium rhizosphaerae sp. nov., a novel species isolated from rice rhizosphere.</title>
        <authorList>
            <person name="Zhao J.J."/>
            <person name="Zhang J."/>
            <person name="Zhang R.J."/>
            <person name="Zhang C.W."/>
            <person name="Yin H.Q."/>
            <person name="Zhang X.X."/>
        </authorList>
    </citation>
    <scope>NUCLEOTIDE SEQUENCE [LARGE SCALE GENOMIC DNA]</scope>
    <source>
        <strain evidence="8 9">E3</strain>
    </source>
</reference>
<dbReference type="RefSeq" id="WP_008843446.1">
    <property type="nucleotide sequence ID" value="NZ_BAEN01000022.1"/>
</dbReference>
<comment type="subcellular location">
    <subcellularLocation>
        <location evidence="1">Membrane</location>
    </subcellularLocation>
</comment>
<dbReference type="SMART" id="SM00283">
    <property type="entry name" value="MA"/>
    <property type="match status" value="1"/>
</dbReference>
<dbReference type="InterPro" id="IPR013587">
    <property type="entry name" value="Nitrate/nitrite_sensing"/>
</dbReference>
<evidence type="ECO:0008006" key="10">
    <source>
        <dbReference type="Google" id="ProtNLM"/>
    </source>
</evidence>
<proteinExistence type="inferred from homology"/>
<evidence type="ECO:0000259" key="7">
    <source>
        <dbReference type="PROSITE" id="PS50885"/>
    </source>
</evidence>
<dbReference type="Pfam" id="PF08376">
    <property type="entry name" value="NIT"/>
    <property type="match status" value="1"/>
</dbReference>
<dbReference type="PANTHER" id="PTHR32089:SF112">
    <property type="entry name" value="LYSOZYME-LIKE PROTEIN-RELATED"/>
    <property type="match status" value="1"/>
</dbReference>
<dbReference type="OrthoDB" id="2489132at2"/>
<name>K6WYV1_9ALTE</name>
<dbReference type="EMBL" id="BAEN01000022">
    <property type="protein sequence ID" value="GAC13629.1"/>
    <property type="molecule type" value="Genomic_DNA"/>
</dbReference>
<dbReference type="AlphaFoldDB" id="K6WYV1"/>
<dbReference type="Proteomes" id="UP000006334">
    <property type="component" value="Unassembled WGS sequence"/>
</dbReference>
<accession>K6WYV1</accession>
<sequence length="671" mass="73439">MNSTASGFVHRFSIIKITLISLVIFSTLVILLAFFSLRSAWLLVEQSDADKRMLVLLDSLEKVAHHHAVERGLSAGFLGSGSSDIYKSLTQQRINADQAVSTLNKLINQPWPETVKIQQFSQILTEHLKQKHAVRAKIDTQSAPEAFAYYSLLNQYALNTAENLYVYVNNKKVLQGLKGALALAWLKEYSGQARGKINGVIARKNISEVAKSEISEYVDGFETTSKYLPLFLEQDQKDKVNSIFTSSSYRNMLQIRDAVTSASGPLLAFAYTPQQWFSLATEQIGEIKKVLDQQWVLQHQESEQNRSNAVLLLIIEAALLSLLLVLLALLNIHLMRSLKSRLNQLTIHLKTIAENGDLTVDVRLAGRDELSVISHAIQHTFNAFKNLVVGLVTTIDSGKKLGMELSESTKKVVKNADQNHLLASNIATSLEEMAQTSEEIARSATSTFNSSDKLKEKTNQSIKVNLANSDALKMMSENMSVVKQKANNMEEQVTSISSILDTINSLAEQTNLLALNAAIEAARAGEAGRGFAVVADEVRTLAKGSKASSDSISNLLQDLQDASNDVVASVENNVSTAQESLHRAADVEALSTELVGQVKELEQLSTTVAAASEQQAITIKQIAQDTHNVLETSTSGLSIAKNLELIFANLATNDKALQSMIDNFVVTRSGP</sequence>
<evidence type="ECO:0000256" key="4">
    <source>
        <dbReference type="PROSITE-ProRule" id="PRU00284"/>
    </source>
</evidence>
<dbReference type="GO" id="GO:0007165">
    <property type="term" value="P:signal transduction"/>
    <property type="evidence" value="ECO:0007669"/>
    <property type="project" value="UniProtKB-KW"/>
</dbReference>
<dbReference type="Pfam" id="PF00672">
    <property type="entry name" value="HAMP"/>
    <property type="match status" value="1"/>
</dbReference>
<dbReference type="InterPro" id="IPR004089">
    <property type="entry name" value="MCPsignal_dom"/>
</dbReference>
<evidence type="ECO:0000256" key="3">
    <source>
        <dbReference type="ARBA" id="ARBA00029447"/>
    </source>
</evidence>
<dbReference type="InterPro" id="IPR003660">
    <property type="entry name" value="HAMP_dom"/>
</dbReference>